<dbReference type="PROSITE" id="PS50048">
    <property type="entry name" value="ZN2_CY6_FUNGAL_2"/>
    <property type="match status" value="1"/>
</dbReference>
<dbReference type="EMBL" id="NKUJ01000038">
    <property type="protein sequence ID" value="RMJ17069.1"/>
    <property type="molecule type" value="Genomic_DNA"/>
</dbReference>
<evidence type="ECO:0000313" key="5">
    <source>
        <dbReference type="Proteomes" id="UP000277212"/>
    </source>
</evidence>
<feature type="compositionally biased region" description="Polar residues" evidence="2">
    <location>
        <begin position="22"/>
        <end position="40"/>
    </location>
</feature>
<proteinExistence type="predicted"/>
<dbReference type="SUPFAM" id="SSF57701">
    <property type="entry name" value="Zn2/Cys6 DNA-binding domain"/>
    <property type="match status" value="1"/>
</dbReference>
<organism evidence="4 5">
    <name type="scientific">Fusarium kuroshium</name>
    <dbReference type="NCBI Taxonomy" id="2010991"/>
    <lineage>
        <taxon>Eukaryota</taxon>
        <taxon>Fungi</taxon>
        <taxon>Dikarya</taxon>
        <taxon>Ascomycota</taxon>
        <taxon>Pezizomycotina</taxon>
        <taxon>Sordariomycetes</taxon>
        <taxon>Hypocreomycetidae</taxon>
        <taxon>Hypocreales</taxon>
        <taxon>Nectriaceae</taxon>
        <taxon>Fusarium</taxon>
        <taxon>Fusarium solani species complex</taxon>
    </lineage>
</organism>
<feature type="region of interest" description="Disordered" evidence="2">
    <location>
        <begin position="132"/>
        <end position="155"/>
    </location>
</feature>
<keyword evidence="1" id="KW-0539">Nucleus</keyword>
<dbReference type="InterPro" id="IPR053181">
    <property type="entry name" value="EcdB-like_regulator"/>
</dbReference>
<dbReference type="OrthoDB" id="4356994at2759"/>
<dbReference type="SMART" id="SM00066">
    <property type="entry name" value="GAL4"/>
    <property type="match status" value="1"/>
</dbReference>
<evidence type="ECO:0000259" key="3">
    <source>
        <dbReference type="PROSITE" id="PS50048"/>
    </source>
</evidence>
<dbReference type="Pfam" id="PF00172">
    <property type="entry name" value="Zn_clus"/>
    <property type="match status" value="1"/>
</dbReference>
<dbReference type="STRING" id="2010991.A0A3M2SHN8"/>
<dbReference type="PROSITE" id="PS00463">
    <property type="entry name" value="ZN2_CY6_FUNGAL_1"/>
    <property type="match status" value="1"/>
</dbReference>
<dbReference type="CDD" id="cd12148">
    <property type="entry name" value="fungal_TF_MHR"/>
    <property type="match status" value="1"/>
</dbReference>
<reference evidence="4 5" key="1">
    <citation type="submission" date="2017-06" db="EMBL/GenBank/DDBJ databases">
        <title>Comparative genomic analysis of Ambrosia Fusariam Clade fungi.</title>
        <authorList>
            <person name="Stajich J.E."/>
            <person name="Carrillo J."/>
            <person name="Kijimoto T."/>
            <person name="Eskalen A."/>
            <person name="O'Donnell K."/>
            <person name="Kasson M."/>
        </authorList>
    </citation>
    <scope>NUCLEOTIDE SEQUENCE [LARGE SCALE GENOMIC DNA]</scope>
    <source>
        <strain evidence="4">UCR3666</strain>
    </source>
</reference>
<dbReference type="Gene3D" id="4.10.240.10">
    <property type="entry name" value="Zn(2)-C6 fungal-type DNA-binding domain"/>
    <property type="match status" value="1"/>
</dbReference>
<name>A0A3M2SHN8_9HYPO</name>
<dbReference type="CDD" id="cd00067">
    <property type="entry name" value="GAL4"/>
    <property type="match status" value="1"/>
</dbReference>
<evidence type="ECO:0000313" key="4">
    <source>
        <dbReference type="EMBL" id="RMJ17069.1"/>
    </source>
</evidence>
<keyword evidence="5" id="KW-1185">Reference proteome</keyword>
<comment type="caution">
    <text evidence="4">The sequence shown here is derived from an EMBL/GenBank/DDBJ whole genome shotgun (WGS) entry which is preliminary data.</text>
</comment>
<dbReference type="PANTHER" id="PTHR47785">
    <property type="entry name" value="ZN(II)2CYS6 TRANSCRIPTION FACTOR (EUROFUNG)-RELATED-RELATED"/>
    <property type="match status" value="1"/>
</dbReference>
<feature type="compositionally biased region" description="Basic and acidic residues" evidence="2">
    <location>
        <begin position="1"/>
        <end position="17"/>
    </location>
</feature>
<dbReference type="InterPro" id="IPR036864">
    <property type="entry name" value="Zn2-C6_fun-type_DNA-bd_sf"/>
</dbReference>
<dbReference type="AlphaFoldDB" id="A0A3M2SHN8"/>
<evidence type="ECO:0000256" key="1">
    <source>
        <dbReference type="ARBA" id="ARBA00023242"/>
    </source>
</evidence>
<feature type="region of interest" description="Disordered" evidence="2">
    <location>
        <begin position="1"/>
        <end position="40"/>
    </location>
</feature>
<sequence>MDQTSHEVPRMASRESNDETNGEASNTIDTSTCDVESDGSSTKKRKLFHAPFRQRKRATTACQFCRLRKTKCDNVRPVCGFCRYHRAKCIYSDTVTVPEEEGAAVLSARSDTQHNQLLSRLDRIEELLRLPQENNNSYGDKRGEPRQLTEASAVSSLPTNKTKIFFFPSTKSEAPLKWPIFNGFLDKRYTRVNSFILEPPLPETCDTPRSVFTTSSASSSSVHRRDRVRDGAAVGIRDEALVPLCRKFLTDVHVKNPILEGSQLIAYAIDCVEHGLKWDAPSCLVLLACALACYTDPWTPPGSVDLPAPDSKIPKGADAAAVYWLAAKKRIGLLESSLVDIQCLFFASVYERSAFRSLNSWLYLQQAATRLHIYHLQSGGVYQDADEPPVGTDGYNSQHGLQERIFWSIFKAESDMLPELQLTPTDLQQFDYPSGILSPPESLSLHSQTNDSLPSGSLTRHDEERSWFFYLAELSIRRTINDVLPTFYERGEWQWVDGIDLVCRQFDESDKQMSLW</sequence>
<accession>A0A3M2SHN8</accession>
<feature type="domain" description="Zn(2)-C6 fungal-type" evidence="3">
    <location>
        <begin position="61"/>
        <end position="91"/>
    </location>
</feature>
<protein>
    <recommendedName>
        <fullName evidence="3">Zn(2)-C6 fungal-type domain-containing protein</fullName>
    </recommendedName>
</protein>
<gene>
    <name evidence="4" type="ORF">CDV36_003302</name>
</gene>
<evidence type="ECO:0000256" key="2">
    <source>
        <dbReference type="SAM" id="MobiDB-lite"/>
    </source>
</evidence>
<dbReference type="GO" id="GO:0000981">
    <property type="term" value="F:DNA-binding transcription factor activity, RNA polymerase II-specific"/>
    <property type="evidence" value="ECO:0007669"/>
    <property type="project" value="InterPro"/>
</dbReference>
<dbReference type="InterPro" id="IPR001138">
    <property type="entry name" value="Zn2Cys6_DnaBD"/>
</dbReference>
<dbReference type="Proteomes" id="UP000277212">
    <property type="component" value="Unassembled WGS sequence"/>
</dbReference>
<dbReference type="GO" id="GO:0008270">
    <property type="term" value="F:zinc ion binding"/>
    <property type="evidence" value="ECO:0007669"/>
    <property type="project" value="InterPro"/>
</dbReference>
<dbReference type="PANTHER" id="PTHR47785:SF5">
    <property type="entry name" value="ZN(II)2CYS6 TRANSCRIPTION FACTOR (EUROFUNG)"/>
    <property type="match status" value="1"/>
</dbReference>